<proteinExistence type="predicted"/>
<protein>
    <submittedName>
        <fullName evidence="1">SapC family protein</fullName>
    </submittedName>
</protein>
<evidence type="ECO:0000313" key="2">
    <source>
        <dbReference type="Proteomes" id="UP001169760"/>
    </source>
</evidence>
<name>A0AAW7X291_9GAMM</name>
<evidence type="ECO:0000313" key="1">
    <source>
        <dbReference type="EMBL" id="MDO6421585.1"/>
    </source>
</evidence>
<accession>A0AAW7X291</accession>
<gene>
    <name evidence="1" type="ORF">Q4521_03785</name>
</gene>
<comment type="caution">
    <text evidence="1">The sequence shown here is derived from an EMBL/GenBank/DDBJ whole genome shotgun (WGS) entry which is preliminary data.</text>
</comment>
<dbReference type="EMBL" id="JAUOPB010000002">
    <property type="protein sequence ID" value="MDO6421585.1"/>
    <property type="molecule type" value="Genomic_DNA"/>
</dbReference>
<dbReference type="AlphaFoldDB" id="A0AAW7X291"/>
<organism evidence="1 2">
    <name type="scientific">Saccharophagus degradans</name>
    <dbReference type="NCBI Taxonomy" id="86304"/>
    <lineage>
        <taxon>Bacteria</taxon>
        <taxon>Pseudomonadati</taxon>
        <taxon>Pseudomonadota</taxon>
        <taxon>Gammaproteobacteria</taxon>
        <taxon>Cellvibrionales</taxon>
        <taxon>Cellvibrionaceae</taxon>
        <taxon>Saccharophagus</taxon>
    </lineage>
</organism>
<dbReference type="Proteomes" id="UP001169760">
    <property type="component" value="Unassembled WGS sequence"/>
</dbReference>
<dbReference type="InterPro" id="IPR010836">
    <property type="entry name" value="SapC"/>
</dbReference>
<sequence>MASIELLNFSQHANLVVSEAFEYTREANSNIVPVLLSEVGSLATHFPLFLTKSAQTGEFVCIALMGFSAEENLYLLNGLWNSDALPLAFERLPFHVGPNNEVYIDTHSPLVSQQDGKRIFTPTGEPSSYMKKILQCLSLIHTGRDDTIAFVQTLQDMQLIEPVQLDVTFCDGSQTKMEGLYTVSDQRLNSLSAPLLDTLNKRGYLSAAIVMNHSMGLVQQLIKKKNTQLEAVMCEN</sequence>
<dbReference type="Pfam" id="PF07277">
    <property type="entry name" value="SapC"/>
    <property type="match status" value="1"/>
</dbReference>
<dbReference type="RefSeq" id="WP_303491099.1">
    <property type="nucleotide sequence ID" value="NZ_JAUOPB010000002.1"/>
</dbReference>
<reference evidence="1" key="1">
    <citation type="submission" date="2023-07" db="EMBL/GenBank/DDBJ databases">
        <title>Genome content predicts the carbon catabolic preferences of heterotrophic bacteria.</title>
        <authorList>
            <person name="Gralka M."/>
        </authorList>
    </citation>
    <scope>NUCLEOTIDE SEQUENCE</scope>
    <source>
        <strain evidence="1">I3M17_2</strain>
    </source>
</reference>